<dbReference type="Proteomes" id="UP000815677">
    <property type="component" value="Unassembled WGS sequence"/>
</dbReference>
<dbReference type="EMBL" id="DF842991">
    <property type="protein sequence ID" value="GAT46961.1"/>
    <property type="molecule type" value="Genomic_DNA"/>
</dbReference>
<feature type="domain" description="C2H2-type" evidence="3">
    <location>
        <begin position="13"/>
        <end position="35"/>
    </location>
</feature>
<evidence type="ECO:0000259" key="3">
    <source>
        <dbReference type="PROSITE" id="PS50157"/>
    </source>
</evidence>
<feature type="compositionally biased region" description="Low complexity" evidence="2">
    <location>
        <begin position="51"/>
        <end position="61"/>
    </location>
</feature>
<organism evidence="4 5">
    <name type="scientific">Mycena chlorophos</name>
    <name type="common">Agaric fungus</name>
    <name type="synonym">Agaricus chlorophos</name>
    <dbReference type="NCBI Taxonomy" id="658473"/>
    <lineage>
        <taxon>Eukaryota</taxon>
        <taxon>Fungi</taxon>
        <taxon>Dikarya</taxon>
        <taxon>Basidiomycota</taxon>
        <taxon>Agaricomycotina</taxon>
        <taxon>Agaricomycetes</taxon>
        <taxon>Agaricomycetidae</taxon>
        <taxon>Agaricales</taxon>
        <taxon>Marasmiineae</taxon>
        <taxon>Mycenaceae</taxon>
        <taxon>Mycena</taxon>
    </lineage>
</organism>
<reference evidence="4" key="1">
    <citation type="submission" date="2014-09" db="EMBL/GenBank/DDBJ databases">
        <title>Genome sequence of the luminous mushroom Mycena chlorophos for searching fungal bioluminescence genes.</title>
        <authorList>
            <person name="Tanaka Y."/>
            <person name="Kasuga D."/>
            <person name="Oba Y."/>
            <person name="Hase S."/>
            <person name="Sato K."/>
            <person name="Oba Y."/>
            <person name="Sakakibara Y."/>
        </authorList>
    </citation>
    <scope>NUCLEOTIDE SEQUENCE</scope>
</reference>
<dbReference type="InterPro" id="IPR013087">
    <property type="entry name" value="Znf_C2H2_type"/>
</dbReference>
<keyword evidence="1" id="KW-0863">Zinc-finger</keyword>
<proteinExistence type="predicted"/>
<keyword evidence="5" id="KW-1185">Reference proteome</keyword>
<dbReference type="InterPro" id="IPR041078">
    <property type="entry name" value="Plavaka"/>
</dbReference>
<evidence type="ECO:0000313" key="5">
    <source>
        <dbReference type="Proteomes" id="UP000815677"/>
    </source>
</evidence>
<dbReference type="Pfam" id="PF18759">
    <property type="entry name" value="Plavaka"/>
    <property type="match status" value="1"/>
</dbReference>
<evidence type="ECO:0000313" key="4">
    <source>
        <dbReference type="EMBL" id="GAT46961.1"/>
    </source>
</evidence>
<feature type="compositionally biased region" description="Basic and acidic residues" evidence="2">
    <location>
        <begin position="95"/>
        <end position="104"/>
    </location>
</feature>
<feature type="region of interest" description="Disordered" evidence="2">
    <location>
        <begin position="51"/>
        <end position="133"/>
    </location>
</feature>
<gene>
    <name evidence="4" type="ORF">MCHLO_04453</name>
</gene>
<feature type="compositionally biased region" description="Pro residues" evidence="2">
    <location>
        <begin position="69"/>
        <end position="81"/>
    </location>
</feature>
<keyword evidence="1" id="KW-0479">Metal-binding</keyword>
<keyword evidence="1" id="KW-0862">Zinc</keyword>
<dbReference type="PROSITE" id="PS50157">
    <property type="entry name" value="ZINC_FINGER_C2H2_2"/>
    <property type="match status" value="1"/>
</dbReference>
<protein>
    <recommendedName>
        <fullName evidence="3">C2H2-type domain-containing protein</fullName>
    </recommendedName>
</protein>
<dbReference type="PROSITE" id="PS00028">
    <property type="entry name" value="ZINC_FINGER_C2H2_1"/>
    <property type="match status" value="1"/>
</dbReference>
<evidence type="ECO:0000256" key="2">
    <source>
        <dbReference type="SAM" id="MobiDB-lite"/>
    </source>
</evidence>
<evidence type="ECO:0000256" key="1">
    <source>
        <dbReference type="PROSITE-ProRule" id="PRU00042"/>
    </source>
</evidence>
<name>A0ABQ0LAV7_MYCCL</name>
<sequence>MSFRTRVFRTAQFVCDVCGKGCLTTGGLKKHRSTHDQPAFAVAAPPARAAASSFRLPLSPSGPSHDQPPLSPSPPPSPRAPPSSRQQRAPPNEQRGVRIERHPIVDGTPCDAKGNDLPPGAPPPAWDERDADDYGPFETRAQFEFAEFLYKKEQMSGGSIDELAQLLAALYQQDPFFHDHRHLYSMLDAIQQGAIPWQSFSVQYTGLRPTTGEVPSWMTQTYEVWFRDPLAICERQLANPEFAEELDWAPKRVFRDEKRQWTDLFSGNWVWRQADIIANDPETHGALFVPVILGSDKTTVSIGTGNTEFHPLYGGIGNTSNSARRAHGEGIALLAFLAIPKTTREYAKSNEFRKFRRQLFHSSIRRILDSLKPHMTKPKVSRCADRHFRRAIYGIGPDISDYPEQCLVTCVVQGWCPVCLSPPDDLDRKSPRRSCTHRAAVLETLSLKQAWNEYGIVGDVVPFTEDLPRADIHELISVDLLHQLIKGTFKDHVVDWVEEYINTVHEPANAKHILADIDRRIAVAPPFPGLRRFPVGRGFKQWTGNDSKGLMKVYIPAIAGHVPNEMLQAVSALVEFCYLVRRSVITEDTLQAIDEAVDRFHRYREAFRIVRTDGFSLPRQHSMVHYHPGIEDFAVPNG</sequence>
<feature type="non-terminal residue" evidence="4">
    <location>
        <position position="638"/>
    </location>
</feature>
<feature type="compositionally biased region" description="Low complexity" evidence="2">
    <location>
        <begin position="82"/>
        <end position="91"/>
    </location>
</feature>
<accession>A0ABQ0LAV7</accession>